<keyword evidence="4" id="KW-1185">Reference proteome</keyword>
<dbReference type="Proteomes" id="UP000014627">
    <property type="component" value="Unassembled WGS sequence"/>
</dbReference>
<evidence type="ECO:0000256" key="1">
    <source>
        <dbReference type="SAM" id="MobiDB-lite"/>
    </source>
</evidence>
<keyword evidence="2" id="KW-0472">Membrane</keyword>
<comment type="caution">
    <text evidence="3">The sequence shown here is derived from an EMBL/GenBank/DDBJ whole genome shotgun (WGS) entry which is preliminary data.</text>
</comment>
<dbReference type="NCBIfam" id="NF047332">
    <property type="entry name" value="Chlamy_GarD"/>
    <property type="match status" value="1"/>
</dbReference>
<feature type="region of interest" description="Disordered" evidence="1">
    <location>
        <begin position="345"/>
        <end position="377"/>
    </location>
</feature>
<sequence length="377" mass="42360">MHQPISHLSPNNHILHFFGSITREKSAVYEISLHRHGPLEHLINGGSSQDQDINNLLIINNITAFTQTLFTQQRPVPAADLIADCSICFPRSQSSPCLDFSESPHCFLVFIHELCSLLNNIYQNTFGNVVRSVIAVCSLVRKSFLFYRKEKQIICFLNKNNNISPFQRGGYIASASALYHARKVALSLLAWKSVSLVISILAVLALIVFIVGCVFTFHSHSVFSDAFFMSPAASALGCGGLTFLLLGLLASSYENYSKKQRQAAIDSIHRSLLSLYISDNIRVSTEESDHFTSSIARSCLSHYSALLDPVTFPPHTEPEHEESLGIFDSHEIESTFLDYSREFMTSPVPPPYSERPPTYEEVMEEDRRNRQNNNQHT</sequence>
<evidence type="ECO:0000313" key="4">
    <source>
        <dbReference type="Proteomes" id="UP000014627"/>
    </source>
</evidence>
<reference evidence="3 4" key="1">
    <citation type="submission" date="2013-04" db="EMBL/GenBank/DDBJ databases">
        <title>Genome sequence of Chlamydia psittaci 99DC5.</title>
        <authorList>
            <person name="Huot-Creasy H."/>
            <person name="McCracken C.L."/>
            <person name="Humphries M."/>
            <person name="Sachse K."/>
            <person name="Laroucau K."/>
            <person name="Bavoil P."/>
            <person name="Myers G.S."/>
        </authorList>
    </citation>
    <scope>NUCLEOTIDE SEQUENCE [LARGE SCALE GENOMIC DNA]</scope>
    <source>
        <strain evidence="3 4">99DC5</strain>
    </source>
</reference>
<evidence type="ECO:0000313" key="3">
    <source>
        <dbReference type="EMBL" id="EPJ27578.1"/>
    </source>
</evidence>
<keyword evidence="2" id="KW-0812">Transmembrane</keyword>
<accession>A0ABP2X5L8</accession>
<protein>
    <submittedName>
        <fullName evidence="3">Inner membrane protein</fullName>
    </submittedName>
</protein>
<name>A0ABP2X5L8_CHLPS</name>
<dbReference type="RefSeq" id="WP_006343211.1">
    <property type="nucleotide sequence ID" value="NZ_KE356190.1"/>
</dbReference>
<proteinExistence type="predicted"/>
<feature type="transmembrane region" description="Helical" evidence="2">
    <location>
        <begin position="196"/>
        <end position="217"/>
    </location>
</feature>
<evidence type="ECO:0000256" key="2">
    <source>
        <dbReference type="SAM" id="Phobius"/>
    </source>
</evidence>
<keyword evidence="2" id="KW-1133">Transmembrane helix</keyword>
<dbReference type="GeneID" id="12242996"/>
<feature type="transmembrane region" description="Helical" evidence="2">
    <location>
        <begin position="229"/>
        <end position="251"/>
    </location>
</feature>
<gene>
    <name evidence="3" type="ORF">CP99DC5_0992</name>
</gene>
<dbReference type="EMBL" id="ATLC01000054">
    <property type="protein sequence ID" value="EPJ27578.1"/>
    <property type="molecule type" value="Genomic_DNA"/>
</dbReference>
<organism evidence="3 4">
    <name type="scientific">Chlamydia psittaci 99DC5</name>
    <dbReference type="NCBI Taxonomy" id="1112251"/>
    <lineage>
        <taxon>Bacteria</taxon>
        <taxon>Pseudomonadati</taxon>
        <taxon>Chlamydiota</taxon>
        <taxon>Chlamydiia</taxon>
        <taxon>Chlamydiales</taxon>
        <taxon>Chlamydiaceae</taxon>
        <taxon>Chlamydia/Chlamydophila group</taxon>
        <taxon>Chlamydia</taxon>
    </lineage>
</organism>